<keyword evidence="4 6" id="KW-0805">Transcription regulation</keyword>
<organism evidence="8 9">
    <name type="scientific">Candidatus Fimenecus excrementigallinarum</name>
    <dbReference type="NCBI Taxonomy" id="2840816"/>
    <lineage>
        <taxon>Bacteria</taxon>
        <taxon>Bacillati</taxon>
        <taxon>Bacillota</taxon>
        <taxon>Clostridia</taxon>
        <taxon>Candidatus Fimenecus</taxon>
    </lineage>
</organism>
<evidence type="ECO:0000256" key="2">
    <source>
        <dbReference type="ARBA" id="ARBA00022814"/>
    </source>
</evidence>
<reference evidence="8" key="1">
    <citation type="submission" date="2020-10" db="EMBL/GenBank/DDBJ databases">
        <authorList>
            <person name="Gilroy R."/>
        </authorList>
    </citation>
    <scope>NUCLEOTIDE SEQUENCE</scope>
    <source>
        <strain evidence="8">ChiGjej1B1-19959</strain>
    </source>
</reference>
<dbReference type="PANTHER" id="PTHR11078">
    <property type="entry name" value="N UTILIZATION SUBSTANCE PROTEIN B-RELATED"/>
    <property type="match status" value="1"/>
</dbReference>
<proteinExistence type="inferred from homology"/>
<keyword evidence="2 6" id="KW-0889">Transcription antitermination</keyword>
<evidence type="ECO:0000256" key="6">
    <source>
        <dbReference type="HAMAP-Rule" id="MF_00073"/>
    </source>
</evidence>
<comment type="caution">
    <text evidence="8">The sequence shown here is derived from an EMBL/GenBank/DDBJ whole genome shotgun (WGS) entry which is preliminary data.</text>
</comment>
<dbReference type="GO" id="GO:0005829">
    <property type="term" value="C:cytosol"/>
    <property type="evidence" value="ECO:0007669"/>
    <property type="project" value="TreeGrafter"/>
</dbReference>
<sequence>MTRSEEREQAFILIFEKAFNMDVPEDDLIGFAVETGLLEPTVFSTFLFKQVYEKLPEIDAVIEQYAIGWKKERISKVALSVLRLAICEILFVDSIPSGVSANEAVELAKKYATADDAAYINGILGAFIRGRKQEDANPRD</sequence>
<dbReference type="InterPro" id="IPR006027">
    <property type="entry name" value="NusB_RsmB_TIM44"/>
</dbReference>
<evidence type="ECO:0000256" key="5">
    <source>
        <dbReference type="ARBA" id="ARBA00023163"/>
    </source>
</evidence>
<evidence type="ECO:0000313" key="8">
    <source>
        <dbReference type="EMBL" id="HIU36508.1"/>
    </source>
</evidence>
<dbReference type="NCBIfam" id="TIGR01951">
    <property type="entry name" value="nusB"/>
    <property type="match status" value="1"/>
</dbReference>
<evidence type="ECO:0000313" key="9">
    <source>
        <dbReference type="Proteomes" id="UP000824071"/>
    </source>
</evidence>
<evidence type="ECO:0000256" key="4">
    <source>
        <dbReference type="ARBA" id="ARBA00023015"/>
    </source>
</evidence>
<dbReference type="SUPFAM" id="SSF48013">
    <property type="entry name" value="NusB-like"/>
    <property type="match status" value="1"/>
</dbReference>
<reference evidence="8" key="2">
    <citation type="journal article" date="2021" name="PeerJ">
        <title>Extensive microbial diversity within the chicken gut microbiome revealed by metagenomics and culture.</title>
        <authorList>
            <person name="Gilroy R."/>
            <person name="Ravi A."/>
            <person name="Getino M."/>
            <person name="Pursley I."/>
            <person name="Horton D.L."/>
            <person name="Alikhan N.F."/>
            <person name="Baker D."/>
            <person name="Gharbi K."/>
            <person name="Hall N."/>
            <person name="Watson M."/>
            <person name="Adriaenssens E.M."/>
            <person name="Foster-Nyarko E."/>
            <person name="Jarju S."/>
            <person name="Secka A."/>
            <person name="Antonio M."/>
            <person name="Oren A."/>
            <person name="Chaudhuri R.R."/>
            <person name="La Ragione R."/>
            <person name="Hildebrand F."/>
            <person name="Pallen M.J."/>
        </authorList>
    </citation>
    <scope>NUCLEOTIDE SEQUENCE</scope>
    <source>
        <strain evidence="8">ChiGjej1B1-19959</strain>
    </source>
</reference>
<gene>
    <name evidence="6 8" type="primary">nusB</name>
    <name evidence="8" type="ORF">IAC53_07890</name>
</gene>
<dbReference type="Pfam" id="PF01029">
    <property type="entry name" value="NusB"/>
    <property type="match status" value="1"/>
</dbReference>
<dbReference type="InterPro" id="IPR035926">
    <property type="entry name" value="NusB-like_sf"/>
</dbReference>
<dbReference type="GO" id="GO:0006353">
    <property type="term" value="P:DNA-templated transcription termination"/>
    <property type="evidence" value="ECO:0007669"/>
    <property type="project" value="UniProtKB-UniRule"/>
</dbReference>
<name>A0A9D1LDE4_9FIRM</name>
<accession>A0A9D1LDE4</accession>
<evidence type="ECO:0000256" key="1">
    <source>
        <dbReference type="ARBA" id="ARBA00005952"/>
    </source>
</evidence>
<dbReference type="AlphaFoldDB" id="A0A9D1LDE4"/>
<evidence type="ECO:0000259" key="7">
    <source>
        <dbReference type="Pfam" id="PF01029"/>
    </source>
</evidence>
<dbReference type="PANTHER" id="PTHR11078:SF3">
    <property type="entry name" value="ANTITERMINATION NUSB DOMAIN-CONTAINING PROTEIN"/>
    <property type="match status" value="1"/>
</dbReference>
<dbReference type="EMBL" id="DVMW01000043">
    <property type="protein sequence ID" value="HIU36508.1"/>
    <property type="molecule type" value="Genomic_DNA"/>
</dbReference>
<dbReference type="HAMAP" id="MF_00073">
    <property type="entry name" value="NusB"/>
    <property type="match status" value="1"/>
</dbReference>
<dbReference type="GO" id="GO:0003723">
    <property type="term" value="F:RNA binding"/>
    <property type="evidence" value="ECO:0007669"/>
    <property type="project" value="UniProtKB-UniRule"/>
</dbReference>
<comment type="function">
    <text evidence="6">Involved in transcription antitermination. Required for transcription of ribosomal RNA (rRNA) genes. Binds specifically to the boxA antiterminator sequence of the ribosomal RNA (rrn) operons.</text>
</comment>
<keyword evidence="5 6" id="KW-0804">Transcription</keyword>
<keyword evidence="3 6" id="KW-0694">RNA-binding</keyword>
<feature type="domain" description="NusB/RsmB/TIM44" evidence="7">
    <location>
        <begin position="39"/>
        <end position="129"/>
    </location>
</feature>
<evidence type="ECO:0000256" key="3">
    <source>
        <dbReference type="ARBA" id="ARBA00022884"/>
    </source>
</evidence>
<dbReference type="GO" id="GO:0031564">
    <property type="term" value="P:transcription antitermination"/>
    <property type="evidence" value="ECO:0007669"/>
    <property type="project" value="UniProtKB-KW"/>
</dbReference>
<comment type="similarity">
    <text evidence="1 6">Belongs to the NusB family.</text>
</comment>
<dbReference type="Proteomes" id="UP000824071">
    <property type="component" value="Unassembled WGS sequence"/>
</dbReference>
<dbReference type="InterPro" id="IPR011605">
    <property type="entry name" value="NusB_fam"/>
</dbReference>
<dbReference type="Gene3D" id="1.10.940.10">
    <property type="entry name" value="NusB-like"/>
    <property type="match status" value="1"/>
</dbReference>
<protein>
    <recommendedName>
        <fullName evidence="6">Transcription antitermination protein NusB</fullName>
    </recommendedName>
    <alternativeName>
        <fullName evidence="6">Antitermination factor NusB</fullName>
    </alternativeName>
</protein>